<reference evidence="2 3" key="2">
    <citation type="journal article" date="2007" name="PLoS Biol.">
        <title>Principles of genome evolution in the Drosophila melanogaster species group.</title>
        <authorList>
            <person name="Ranz J.M."/>
            <person name="Maurin D."/>
            <person name="Chan Y.S."/>
            <person name="von Grotthuss M."/>
            <person name="Hillier L.W."/>
            <person name="Roote J."/>
            <person name="Ashburner M."/>
            <person name="Bergman C.M."/>
        </authorList>
    </citation>
    <scope>NUCLEOTIDE SEQUENCE [LARGE SCALE GENOMIC DNA]</scope>
    <source>
        <strain evidence="3">Tai18E2 / Tucson 14021-0261.01</strain>
    </source>
</reference>
<dbReference type="PROSITE" id="PS50105">
    <property type="entry name" value="SAM_DOMAIN"/>
    <property type="match status" value="1"/>
</dbReference>
<dbReference type="eggNOG" id="KOG4384">
    <property type="taxonomic scope" value="Eukaryota"/>
</dbReference>
<dbReference type="Gene3D" id="1.10.150.50">
    <property type="entry name" value="Transcription Factor, Ets-1"/>
    <property type="match status" value="1"/>
</dbReference>
<dbReference type="PANTHER" id="PTHR12301">
    <property type="entry name" value="SAM-DOMAIN, SH3 AND NUCLEAR LOCALIZATION SIGNALS PROTEIN RELATED"/>
    <property type="match status" value="1"/>
</dbReference>
<dbReference type="OMA" id="RDSCKWN"/>
<dbReference type="PANTHER" id="PTHR12301:SF8">
    <property type="entry name" value="STERILE ALPHA MOTIF DOMAIN-CONTAINING PROTEIN 5"/>
    <property type="match status" value="1"/>
</dbReference>
<evidence type="ECO:0000259" key="1">
    <source>
        <dbReference type="PROSITE" id="PS50105"/>
    </source>
</evidence>
<dbReference type="OrthoDB" id="7862313at2759"/>
<evidence type="ECO:0000313" key="2">
    <source>
        <dbReference type="EMBL" id="EDW98039.1"/>
    </source>
</evidence>
<dbReference type="HOGENOM" id="CLU_1817778_0_0_1"/>
<dbReference type="Pfam" id="PF00536">
    <property type="entry name" value="SAM_1"/>
    <property type="match status" value="1"/>
</dbReference>
<protein>
    <recommendedName>
        <fullName evidence="1">SAM domain-containing protein</fullName>
    </recommendedName>
</protein>
<feature type="domain" description="SAM" evidence="1">
    <location>
        <begin position="1"/>
        <end position="65"/>
    </location>
</feature>
<name>B4PMD4_DROYA</name>
<reference evidence="2 3" key="1">
    <citation type="journal article" date="2007" name="Nature">
        <title>Evolution of genes and genomes on the Drosophila phylogeny.</title>
        <authorList>
            <consortium name="Drosophila 12 Genomes Consortium"/>
            <person name="Clark A.G."/>
            <person name="Eisen M.B."/>
            <person name="Smith D.R."/>
            <person name="Bergman C.M."/>
            <person name="Oliver B."/>
            <person name="Markow T.A."/>
            <person name="Kaufman T.C."/>
            <person name="Kellis M."/>
            <person name="Gelbart W."/>
            <person name="Iyer V.N."/>
            <person name="Pollard D.A."/>
            <person name="Sackton T.B."/>
            <person name="Larracuente A.M."/>
            <person name="Singh N.D."/>
            <person name="Abad J.P."/>
            <person name="Abt D.N."/>
            <person name="Adryan B."/>
            <person name="Aguade M."/>
            <person name="Akashi H."/>
            <person name="Anderson W.W."/>
            <person name="Aquadro C.F."/>
            <person name="Ardell D.H."/>
            <person name="Arguello R."/>
            <person name="Artieri C.G."/>
            <person name="Barbash D.A."/>
            <person name="Barker D."/>
            <person name="Barsanti P."/>
            <person name="Batterham P."/>
            <person name="Batzoglou S."/>
            <person name="Begun D."/>
            <person name="Bhutkar A."/>
            <person name="Blanco E."/>
            <person name="Bosak S.A."/>
            <person name="Bradley R.K."/>
            <person name="Brand A.D."/>
            <person name="Brent M.R."/>
            <person name="Brooks A.N."/>
            <person name="Brown R.H."/>
            <person name="Butlin R.K."/>
            <person name="Caggese C."/>
            <person name="Calvi B.R."/>
            <person name="Bernardo de Carvalho A."/>
            <person name="Caspi A."/>
            <person name="Castrezana S."/>
            <person name="Celniker S.E."/>
            <person name="Chang J.L."/>
            <person name="Chapple C."/>
            <person name="Chatterji S."/>
            <person name="Chinwalla A."/>
            <person name="Civetta A."/>
            <person name="Clifton S.W."/>
            <person name="Comeron J.M."/>
            <person name="Costello J.C."/>
            <person name="Coyne J.A."/>
            <person name="Daub J."/>
            <person name="David R.G."/>
            <person name="Delcher A.L."/>
            <person name="Delehaunty K."/>
            <person name="Do C.B."/>
            <person name="Ebling H."/>
            <person name="Edwards K."/>
            <person name="Eickbush T."/>
            <person name="Evans J.D."/>
            <person name="Filipski A."/>
            <person name="Findeiss S."/>
            <person name="Freyhult E."/>
            <person name="Fulton L."/>
            <person name="Fulton R."/>
            <person name="Garcia A.C."/>
            <person name="Gardiner A."/>
            <person name="Garfield D.A."/>
            <person name="Garvin B.E."/>
            <person name="Gibson G."/>
            <person name="Gilbert D."/>
            <person name="Gnerre S."/>
            <person name="Godfrey J."/>
            <person name="Good R."/>
            <person name="Gotea V."/>
            <person name="Gravely B."/>
            <person name="Greenberg A.J."/>
            <person name="Griffiths-Jones S."/>
            <person name="Gross S."/>
            <person name="Guigo R."/>
            <person name="Gustafson E.A."/>
            <person name="Haerty W."/>
            <person name="Hahn M.W."/>
            <person name="Halligan D.L."/>
            <person name="Halpern A.L."/>
            <person name="Halter G.M."/>
            <person name="Han M.V."/>
            <person name="Heger A."/>
            <person name="Hillier L."/>
            <person name="Hinrichs A.S."/>
            <person name="Holmes I."/>
            <person name="Hoskins R.A."/>
            <person name="Hubisz M.J."/>
            <person name="Hultmark D."/>
            <person name="Huntley M.A."/>
            <person name="Jaffe D.B."/>
            <person name="Jagadeeshan S."/>
            <person name="Jeck W.R."/>
            <person name="Johnson J."/>
            <person name="Jones C.D."/>
            <person name="Jordan W.C."/>
            <person name="Karpen G.H."/>
            <person name="Kataoka E."/>
            <person name="Keightley P.D."/>
            <person name="Kheradpour P."/>
            <person name="Kirkness E.F."/>
            <person name="Koerich L.B."/>
            <person name="Kristiansen K."/>
            <person name="Kudrna D."/>
            <person name="Kulathinal R.J."/>
            <person name="Kumar S."/>
            <person name="Kwok R."/>
            <person name="Lander E."/>
            <person name="Langley C.H."/>
            <person name="Lapoint R."/>
            <person name="Lazzaro B.P."/>
            <person name="Lee S.J."/>
            <person name="Levesque L."/>
            <person name="Li R."/>
            <person name="Lin C.F."/>
            <person name="Lin M.F."/>
            <person name="Lindblad-Toh K."/>
            <person name="Llopart A."/>
            <person name="Long M."/>
            <person name="Low L."/>
            <person name="Lozovsky E."/>
            <person name="Lu J."/>
            <person name="Luo M."/>
            <person name="Machado C.A."/>
            <person name="Makalowski W."/>
            <person name="Marzo M."/>
            <person name="Matsuda M."/>
            <person name="Matzkin L."/>
            <person name="McAllister B."/>
            <person name="McBride C.S."/>
            <person name="McKernan B."/>
            <person name="McKernan K."/>
            <person name="Mendez-Lago M."/>
            <person name="Minx P."/>
            <person name="Mollenhauer M.U."/>
            <person name="Montooth K."/>
            <person name="Mount S.M."/>
            <person name="Mu X."/>
            <person name="Myers E."/>
            <person name="Negre B."/>
            <person name="Newfeld S."/>
            <person name="Nielsen R."/>
            <person name="Noor M.A."/>
            <person name="O'Grady P."/>
            <person name="Pachter L."/>
            <person name="Papaceit M."/>
            <person name="Parisi M.J."/>
            <person name="Parisi M."/>
            <person name="Parts L."/>
            <person name="Pedersen J.S."/>
            <person name="Pesole G."/>
            <person name="Phillippy A.M."/>
            <person name="Ponting C.P."/>
            <person name="Pop M."/>
            <person name="Porcelli D."/>
            <person name="Powell J.R."/>
            <person name="Prohaska S."/>
            <person name="Pruitt K."/>
            <person name="Puig M."/>
            <person name="Quesneville H."/>
            <person name="Ram K.R."/>
            <person name="Rand D."/>
            <person name="Rasmussen M.D."/>
            <person name="Reed L.K."/>
            <person name="Reenan R."/>
            <person name="Reily A."/>
            <person name="Remington K.A."/>
            <person name="Rieger T.T."/>
            <person name="Ritchie M.G."/>
            <person name="Robin C."/>
            <person name="Rogers Y.H."/>
            <person name="Rohde C."/>
            <person name="Rozas J."/>
            <person name="Rubenfield M.J."/>
            <person name="Ruiz A."/>
            <person name="Russo S."/>
            <person name="Salzberg S.L."/>
            <person name="Sanchez-Gracia A."/>
            <person name="Saranga D.J."/>
            <person name="Sato H."/>
            <person name="Schaeffer S.W."/>
            <person name="Schatz M.C."/>
            <person name="Schlenke T."/>
            <person name="Schwartz R."/>
            <person name="Segarra C."/>
            <person name="Singh R.S."/>
            <person name="Sirot L."/>
            <person name="Sirota M."/>
            <person name="Sisneros N.B."/>
            <person name="Smith C.D."/>
            <person name="Smith T.F."/>
            <person name="Spieth J."/>
            <person name="Stage D.E."/>
            <person name="Stark A."/>
            <person name="Stephan W."/>
            <person name="Strausberg R.L."/>
            <person name="Strempel S."/>
            <person name="Sturgill D."/>
            <person name="Sutton G."/>
            <person name="Sutton G.G."/>
            <person name="Tao W."/>
            <person name="Teichmann S."/>
            <person name="Tobari Y.N."/>
            <person name="Tomimura Y."/>
            <person name="Tsolas J.M."/>
            <person name="Valente V.L."/>
            <person name="Venter E."/>
            <person name="Venter J.C."/>
            <person name="Vicario S."/>
            <person name="Vieira F.G."/>
            <person name="Vilella A.J."/>
            <person name="Villasante A."/>
            <person name="Walenz B."/>
            <person name="Wang J."/>
            <person name="Wasserman M."/>
            <person name="Watts T."/>
            <person name="Wilson D."/>
            <person name="Wilson R.K."/>
            <person name="Wing R.A."/>
            <person name="Wolfner M.F."/>
            <person name="Wong A."/>
            <person name="Wong G.K."/>
            <person name="Wu C.I."/>
            <person name="Wu G."/>
            <person name="Yamamoto D."/>
            <person name="Yang H.P."/>
            <person name="Yang S.P."/>
            <person name="Yorke J.A."/>
            <person name="Yoshida K."/>
            <person name="Zdobnov E."/>
            <person name="Zhang P."/>
            <person name="Zhang Y."/>
            <person name="Zimin A.V."/>
            <person name="Baldwin J."/>
            <person name="Abdouelleil A."/>
            <person name="Abdulkadir J."/>
            <person name="Abebe A."/>
            <person name="Abera B."/>
            <person name="Abreu J."/>
            <person name="Acer S.C."/>
            <person name="Aftuck L."/>
            <person name="Alexander A."/>
            <person name="An P."/>
            <person name="Anderson E."/>
            <person name="Anderson S."/>
            <person name="Arachi H."/>
            <person name="Azer M."/>
            <person name="Bachantsang P."/>
            <person name="Barry A."/>
            <person name="Bayul T."/>
            <person name="Berlin A."/>
            <person name="Bessette D."/>
            <person name="Bloom T."/>
            <person name="Blye J."/>
            <person name="Boguslavskiy L."/>
            <person name="Bonnet C."/>
            <person name="Boukhgalter B."/>
            <person name="Bourzgui I."/>
            <person name="Brown A."/>
            <person name="Cahill P."/>
            <person name="Channer S."/>
            <person name="Cheshatsang Y."/>
            <person name="Chuda L."/>
            <person name="Citroen M."/>
            <person name="Collymore A."/>
            <person name="Cooke P."/>
            <person name="Costello M."/>
            <person name="D'Aco K."/>
            <person name="Daza R."/>
            <person name="De Haan G."/>
            <person name="DeGray S."/>
            <person name="DeMaso C."/>
            <person name="Dhargay N."/>
            <person name="Dooley K."/>
            <person name="Dooley E."/>
            <person name="Doricent M."/>
            <person name="Dorje P."/>
            <person name="Dorjee K."/>
            <person name="Dupes A."/>
            <person name="Elong R."/>
            <person name="Falk J."/>
            <person name="Farina A."/>
            <person name="Faro S."/>
            <person name="Ferguson D."/>
            <person name="Fisher S."/>
            <person name="Foley C.D."/>
            <person name="Franke A."/>
            <person name="Friedrich D."/>
            <person name="Gadbois L."/>
            <person name="Gearin G."/>
            <person name="Gearin C.R."/>
            <person name="Giannoukos G."/>
            <person name="Goode T."/>
            <person name="Graham J."/>
            <person name="Grandbois E."/>
            <person name="Grewal S."/>
            <person name="Gyaltsen K."/>
            <person name="Hafez N."/>
            <person name="Hagos B."/>
            <person name="Hall J."/>
            <person name="Henson C."/>
            <person name="Hollinger A."/>
            <person name="Honan T."/>
            <person name="Huard M.D."/>
            <person name="Hughes L."/>
            <person name="Hurhula B."/>
            <person name="Husby M.E."/>
            <person name="Kamat A."/>
            <person name="Kanga B."/>
            <person name="Kashin S."/>
            <person name="Khazanovich D."/>
            <person name="Kisner P."/>
            <person name="Lance K."/>
            <person name="Lara M."/>
            <person name="Lee W."/>
            <person name="Lennon N."/>
            <person name="Letendre F."/>
            <person name="LeVine R."/>
            <person name="Lipovsky A."/>
            <person name="Liu X."/>
            <person name="Liu J."/>
            <person name="Liu S."/>
            <person name="Lokyitsang T."/>
            <person name="Lokyitsang Y."/>
            <person name="Lubonja R."/>
            <person name="Lui A."/>
            <person name="MacDonald P."/>
            <person name="Magnisalis V."/>
            <person name="Maru K."/>
            <person name="Matthews C."/>
            <person name="McCusker W."/>
            <person name="McDonough S."/>
            <person name="Mehta T."/>
            <person name="Meldrim J."/>
            <person name="Meneus L."/>
            <person name="Mihai O."/>
            <person name="Mihalev A."/>
            <person name="Mihova T."/>
            <person name="Mittelman R."/>
            <person name="Mlenga V."/>
            <person name="Montmayeur A."/>
            <person name="Mulrain L."/>
            <person name="Navidi A."/>
            <person name="Naylor J."/>
            <person name="Negash T."/>
            <person name="Nguyen T."/>
            <person name="Nguyen N."/>
            <person name="Nicol R."/>
            <person name="Norbu C."/>
            <person name="Norbu N."/>
            <person name="Novod N."/>
            <person name="O'Neill B."/>
            <person name="Osman S."/>
            <person name="Markiewicz E."/>
            <person name="Oyono O.L."/>
            <person name="Patti C."/>
            <person name="Phunkhang P."/>
            <person name="Pierre F."/>
            <person name="Priest M."/>
            <person name="Raghuraman S."/>
            <person name="Rege F."/>
            <person name="Reyes R."/>
            <person name="Rise C."/>
            <person name="Rogov P."/>
            <person name="Ross K."/>
            <person name="Ryan E."/>
            <person name="Settipalli S."/>
            <person name="Shea T."/>
            <person name="Sherpa N."/>
            <person name="Shi L."/>
            <person name="Shih D."/>
            <person name="Sparrow T."/>
            <person name="Spaulding J."/>
            <person name="Stalker J."/>
            <person name="Stange-Thomann N."/>
            <person name="Stavropoulos S."/>
            <person name="Stone C."/>
            <person name="Strader C."/>
            <person name="Tesfaye S."/>
            <person name="Thomson T."/>
            <person name="Thoulutsang Y."/>
            <person name="Thoulutsang D."/>
            <person name="Topham K."/>
            <person name="Topping I."/>
            <person name="Tsamla T."/>
            <person name="Vassiliev H."/>
            <person name="Vo A."/>
            <person name="Wangchuk T."/>
            <person name="Wangdi T."/>
            <person name="Weiand M."/>
            <person name="Wilkinson J."/>
            <person name="Wilson A."/>
            <person name="Yadav S."/>
            <person name="Young G."/>
            <person name="Yu Q."/>
            <person name="Zembek L."/>
            <person name="Zhong D."/>
            <person name="Zimmer A."/>
            <person name="Zwirko Z."/>
            <person name="Jaffe D.B."/>
            <person name="Alvarez P."/>
            <person name="Brockman W."/>
            <person name="Butler J."/>
            <person name="Chin C."/>
            <person name="Gnerre S."/>
            <person name="Grabherr M."/>
            <person name="Kleber M."/>
            <person name="Mauceli E."/>
            <person name="MacCallum I."/>
        </authorList>
    </citation>
    <scope>NUCLEOTIDE SEQUENCE [LARGE SCALE GENOMIC DNA]</scope>
    <source>
        <strain evidence="3">Tai18E2 / Tucson 14021-0261.01</strain>
    </source>
</reference>
<evidence type="ECO:0000313" key="3">
    <source>
        <dbReference type="Proteomes" id="UP000002282"/>
    </source>
</evidence>
<dbReference type="PhylomeDB" id="B4PMD4"/>
<accession>B4PMD4</accession>
<gene>
    <name evidence="2" type="primary">Dyak\GE10322</name>
    <name evidence="2" type="synonym">dyak_GLEANR_10257</name>
    <name evidence="2" type="synonym">GE10322</name>
    <name evidence="2" type="ORF">Dyak_GE10322</name>
</gene>
<keyword evidence="3" id="KW-1185">Reference proteome</keyword>
<dbReference type="InterPro" id="IPR051725">
    <property type="entry name" value="SAM-SH3_domain_protein"/>
</dbReference>
<dbReference type="KEGG" id="dya:Dyak_GE10322"/>
<dbReference type="Proteomes" id="UP000002282">
    <property type="component" value="Chromosome 3R"/>
</dbReference>
<organism evidence="2 3">
    <name type="scientific">Drosophila yakuba</name>
    <name type="common">Fruit fly</name>
    <dbReference type="NCBI Taxonomy" id="7245"/>
    <lineage>
        <taxon>Eukaryota</taxon>
        <taxon>Metazoa</taxon>
        <taxon>Ecdysozoa</taxon>
        <taxon>Arthropoda</taxon>
        <taxon>Hexapoda</taxon>
        <taxon>Insecta</taxon>
        <taxon>Pterygota</taxon>
        <taxon>Neoptera</taxon>
        <taxon>Endopterygota</taxon>
        <taxon>Diptera</taxon>
        <taxon>Brachycera</taxon>
        <taxon>Muscomorpha</taxon>
        <taxon>Ephydroidea</taxon>
        <taxon>Drosophilidae</taxon>
        <taxon>Drosophila</taxon>
        <taxon>Sophophora</taxon>
    </lineage>
</organism>
<dbReference type="SUPFAM" id="SSF47769">
    <property type="entry name" value="SAM/Pointed domain"/>
    <property type="match status" value="1"/>
</dbReference>
<dbReference type="InterPro" id="IPR013761">
    <property type="entry name" value="SAM/pointed_sf"/>
</dbReference>
<sequence>MCLHAVREWLVLLTMEKYAAKFLERGYDSISRCKLIIASDLVMMGVDNPAHRKLLLDGVQFLINAPEKFICTEPCELHNHVELKLDPDVEYASLKSLESLDFPKAPVANWLASPPKMYKRGLTWSFCDLNVKNVDQFTSDNVTSEIQTS</sequence>
<dbReference type="InterPro" id="IPR001660">
    <property type="entry name" value="SAM"/>
</dbReference>
<dbReference type="AlphaFoldDB" id="B4PMD4"/>
<dbReference type="EMBL" id="CM000160">
    <property type="protein sequence ID" value="EDW98039.1"/>
    <property type="molecule type" value="Genomic_DNA"/>
</dbReference>
<proteinExistence type="predicted"/>